<feature type="non-terminal residue" evidence="1">
    <location>
        <position position="1"/>
    </location>
</feature>
<sequence>HDCTWPWALTGRSIPRPLALRFLYTRTSLLSGPSFSLQQQPFASNSTLPLQSLRSKRPAPISLTKWVDQRPIFPKPCCPSSRMVIWGEGVFQSEGQILASKALSREMDLGDEMHDAINGEEVRQKLNDGRLQAKFCELKERKWNYRICVLAAAAMEVGAELSDEFRAYAKKILREQKGNLGKEALENILEALIIYNNGIALRVGGLDQAHTAWMRR</sequence>
<gene>
    <name evidence="1" type="ORF">JOL62DRAFT_622334</name>
</gene>
<keyword evidence="2" id="KW-1185">Reference proteome</keyword>
<protein>
    <submittedName>
        <fullName evidence="1">Uncharacterized protein</fullName>
    </submittedName>
</protein>
<proteinExistence type="predicted"/>
<accession>A0ABR1NLA7</accession>
<name>A0ABR1NLA7_9PEZI</name>
<dbReference type="EMBL" id="JBBPBF010000002">
    <property type="protein sequence ID" value="KAK7615099.1"/>
    <property type="molecule type" value="Genomic_DNA"/>
</dbReference>
<organism evidence="1 2">
    <name type="scientific">Phyllosticta paracitricarpa</name>
    <dbReference type="NCBI Taxonomy" id="2016321"/>
    <lineage>
        <taxon>Eukaryota</taxon>
        <taxon>Fungi</taxon>
        <taxon>Dikarya</taxon>
        <taxon>Ascomycota</taxon>
        <taxon>Pezizomycotina</taxon>
        <taxon>Dothideomycetes</taxon>
        <taxon>Dothideomycetes incertae sedis</taxon>
        <taxon>Botryosphaeriales</taxon>
        <taxon>Phyllostictaceae</taxon>
        <taxon>Phyllosticta</taxon>
    </lineage>
</organism>
<evidence type="ECO:0000313" key="2">
    <source>
        <dbReference type="Proteomes" id="UP001367316"/>
    </source>
</evidence>
<evidence type="ECO:0000313" key="1">
    <source>
        <dbReference type="EMBL" id="KAK7615099.1"/>
    </source>
</evidence>
<reference evidence="1 2" key="1">
    <citation type="submission" date="2024-04" db="EMBL/GenBank/DDBJ databases">
        <title>Phyllosticta paracitricarpa is synonymous to the EU quarantine fungus P. citricarpa based on phylogenomic analyses.</title>
        <authorList>
            <consortium name="Lawrence Berkeley National Laboratory"/>
            <person name="Van ingen-buijs V.A."/>
            <person name="Van westerhoven A.C."/>
            <person name="Haridas S."/>
            <person name="Skiadas P."/>
            <person name="Martin F."/>
            <person name="Groenewald J.Z."/>
            <person name="Crous P.W."/>
            <person name="Seidl M.F."/>
        </authorList>
    </citation>
    <scope>NUCLEOTIDE SEQUENCE [LARGE SCALE GENOMIC DNA]</scope>
    <source>
        <strain evidence="1 2">CBS 141358</strain>
    </source>
</reference>
<comment type="caution">
    <text evidence="1">The sequence shown here is derived from an EMBL/GenBank/DDBJ whole genome shotgun (WGS) entry which is preliminary data.</text>
</comment>
<dbReference type="Proteomes" id="UP001367316">
    <property type="component" value="Unassembled WGS sequence"/>
</dbReference>